<dbReference type="GO" id="GO:0008270">
    <property type="term" value="F:zinc ion binding"/>
    <property type="evidence" value="ECO:0007669"/>
    <property type="project" value="UniProtKB-KW"/>
</dbReference>
<feature type="domain" description="CCHC-type" evidence="4">
    <location>
        <begin position="357"/>
        <end position="372"/>
    </location>
</feature>
<feature type="region of interest" description="Disordered" evidence="3">
    <location>
        <begin position="1"/>
        <end position="21"/>
    </location>
</feature>
<proteinExistence type="predicted"/>
<feature type="compositionally biased region" description="Polar residues" evidence="3">
    <location>
        <begin position="324"/>
        <end position="338"/>
    </location>
</feature>
<evidence type="ECO:0000256" key="1">
    <source>
        <dbReference type="ARBA" id="ARBA00022664"/>
    </source>
</evidence>
<evidence type="ECO:0000313" key="6">
    <source>
        <dbReference type="Proteomes" id="UP000235388"/>
    </source>
</evidence>
<protein>
    <recommendedName>
        <fullName evidence="4">CCHC-type domain-containing protein</fullName>
    </recommendedName>
</protein>
<dbReference type="Gene3D" id="4.10.60.10">
    <property type="entry name" value="Zinc finger, CCHC-type"/>
    <property type="match status" value="1"/>
</dbReference>
<feature type="non-terminal residue" evidence="5">
    <location>
        <position position="506"/>
    </location>
</feature>
<dbReference type="AlphaFoldDB" id="A0A2N5TS07"/>
<dbReference type="GO" id="GO:0006397">
    <property type="term" value="P:mRNA processing"/>
    <property type="evidence" value="ECO:0007669"/>
    <property type="project" value="UniProtKB-KW"/>
</dbReference>
<evidence type="ECO:0000259" key="4">
    <source>
        <dbReference type="PROSITE" id="PS50158"/>
    </source>
</evidence>
<feature type="region of interest" description="Disordered" evidence="3">
    <location>
        <begin position="324"/>
        <end position="351"/>
    </location>
</feature>
<accession>A0A2N5TS07</accession>
<keyword evidence="2" id="KW-0862">Zinc</keyword>
<dbReference type="InterPro" id="IPR001878">
    <property type="entry name" value="Znf_CCHC"/>
</dbReference>
<organism evidence="5 6">
    <name type="scientific">Puccinia coronata f. sp. avenae</name>
    <dbReference type="NCBI Taxonomy" id="200324"/>
    <lineage>
        <taxon>Eukaryota</taxon>
        <taxon>Fungi</taxon>
        <taxon>Dikarya</taxon>
        <taxon>Basidiomycota</taxon>
        <taxon>Pucciniomycotina</taxon>
        <taxon>Pucciniomycetes</taxon>
        <taxon>Pucciniales</taxon>
        <taxon>Pucciniaceae</taxon>
        <taxon>Puccinia</taxon>
    </lineage>
</organism>
<feature type="compositionally biased region" description="Low complexity" evidence="3">
    <location>
        <begin position="386"/>
        <end position="406"/>
    </location>
</feature>
<reference evidence="5 6" key="1">
    <citation type="submission" date="2017-11" db="EMBL/GenBank/DDBJ databases">
        <title>De novo assembly and phasing of dikaryotic genomes from two isolates of Puccinia coronata f. sp. avenae, the causal agent of oat crown rust.</title>
        <authorList>
            <person name="Miller M.E."/>
            <person name="Zhang Y."/>
            <person name="Omidvar V."/>
            <person name="Sperschneider J."/>
            <person name="Schwessinger B."/>
            <person name="Raley C."/>
            <person name="Palmer J.M."/>
            <person name="Garnica D."/>
            <person name="Upadhyaya N."/>
            <person name="Rathjen J."/>
            <person name="Taylor J.M."/>
            <person name="Park R.F."/>
            <person name="Dodds P.N."/>
            <person name="Hirsch C.D."/>
            <person name="Kianian S.F."/>
            <person name="Figueroa M."/>
        </authorList>
    </citation>
    <scope>NUCLEOTIDE SEQUENCE [LARGE SCALE GENOMIC DNA]</scope>
    <source>
        <strain evidence="5">12NC29</strain>
    </source>
</reference>
<dbReference type="SUPFAM" id="SSF57756">
    <property type="entry name" value="Retrovirus zinc finger-like domains"/>
    <property type="match status" value="1"/>
</dbReference>
<keyword evidence="6" id="KW-1185">Reference proteome</keyword>
<evidence type="ECO:0000313" key="5">
    <source>
        <dbReference type="EMBL" id="PLW28279.1"/>
    </source>
</evidence>
<evidence type="ECO:0000256" key="2">
    <source>
        <dbReference type="PROSITE-ProRule" id="PRU00047"/>
    </source>
</evidence>
<keyword evidence="2" id="KW-0863">Zinc-finger</keyword>
<dbReference type="Pfam" id="PF00098">
    <property type="entry name" value="zf-CCHC"/>
    <property type="match status" value="1"/>
</dbReference>
<comment type="caution">
    <text evidence="5">The sequence shown here is derived from an EMBL/GenBank/DDBJ whole genome shotgun (WGS) entry which is preliminary data.</text>
</comment>
<dbReference type="EMBL" id="PGCJ01000450">
    <property type="protein sequence ID" value="PLW28279.1"/>
    <property type="molecule type" value="Genomic_DNA"/>
</dbReference>
<dbReference type="GO" id="GO:0003676">
    <property type="term" value="F:nucleic acid binding"/>
    <property type="evidence" value="ECO:0007669"/>
    <property type="project" value="InterPro"/>
</dbReference>
<dbReference type="PROSITE" id="PS50158">
    <property type="entry name" value="ZF_CCHC"/>
    <property type="match status" value="1"/>
</dbReference>
<feature type="region of interest" description="Disordered" evidence="3">
    <location>
        <begin position="381"/>
        <end position="477"/>
    </location>
</feature>
<dbReference type="Proteomes" id="UP000235388">
    <property type="component" value="Unassembled WGS sequence"/>
</dbReference>
<dbReference type="InterPro" id="IPR036875">
    <property type="entry name" value="Znf_CCHC_sf"/>
</dbReference>
<name>A0A2N5TS07_9BASI</name>
<keyword evidence="1" id="KW-0507">mRNA processing</keyword>
<keyword evidence="2" id="KW-0479">Metal-binding</keyword>
<sequence length="506" mass="55872">MGVKHSPKNTNVKFSRGGCTNRLAPNPCMNNSKYTPEELEAMMHKQRLCTNAANDANTTMTHFDSTAKLKGSATLNTLGLLGLVGLSVANPPLGTDARRPLVINDSNTSHLNLLQSKAARQAALEGVTSYRRYETNVGHVFKDWLFSNCPRYNSSVKIDVKQWLETLAAVLDSRQAHPDVWHLVVFRLLEHKAFLNYKDTINSGARSSNWIGFCNWLLELNPLCVSKDSILDNYNKLYQQPNKTAQSFFQRFREWQHKAENYGFHYEASSGFVARLNRGLSNKVKGIMAVERRRGTPLTFDQIVVTALEEDQTYCTRTANLIASGSRQKKQPANTPAALTSKFPGGSGSRDSTPCACYNCSKEGHLSSNCPDQKTPKQLKYKAKKASGASGSAGASGLAPSGSKVPPTKKPAPPRAPSASDDDDGYSTETRGPPPHRNHPPPPPSSASNPFQTSGIQSSYEYATDPRNRNSIVKEGSQRFATDNDRLKMDGSNFRAWFREIYEFAL</sequence>
<dbReference type="OrthoDB" id="427960at2759"/>
<evidence type="ECO:0000256" key="3">
    <source>
        <dbReference type="SAM" id="MobiDB-lite"/>
    </source>
</evidence>
<gene>
    <name evidence="5" type="ORF">PCANC_28237</name>
</gene>
<dbReference type="SMART" id="SM00343">
    <property type="entry name" value="ZnF_C2HC"/>
    <property type="match status" value="1"/>
</dbReference>
<feature type="compositionally biased region" description="Polar residues" evidence="3">
    <location>
        <begin position="451"/>
        <end position="461"/>
    </location>
</feature>